<gene>
    <name evidence="4" type="ORF">QBC40DRAFT_319443</name>
</gene>
<dbReference type="Proteomes" id="UP001303160">
    <property type="component" value="Unassembled WGS sequence"/>
</dbReference>
<reference evidence="4" key="1">
    <citation type="journal article" date="2023" name="Mol. Phylogenet. Evol.">
        <title>Genome-scale phylogeny and comparative genomics of the fungal order Sordariales.</title>
        <authorList>
            <person name="Hensen N."/>
            <person name="Bonometti L."/>
            <person name="Westerberg I."/>
            <person name="Brannstrom I.O."/>
            <person name="Guillou S."/>
            <person name="Cros-Aarteil S."/>
            <person name="Calhoun S."/>
            <person name="Haridas S."/>
            <person name="Kuo A."/>
            <person name="Mondo S."/>
            <person name="Pangilinan J."/>
            <person name="Riley R."/>
            <person name="LaButti K."/>
            <person name="Andreopoulos B."/>
            <person name="Lipzen A."/>
            <person name="Chen C."/>
            <person name="Yan M."/>
            <person name="Daum C."/>
            <person name="Ng V."/>
            <person name="Clum A."/>
            <person name="Steindorff A."/>
            <person name="Ohm R.A."/>
            <person name="Martin F."/>
            <person name="Silar P."/>
            <person name="Natvig D.O."/>
            <person name="Lalanne C."/>
            <person name="Gautier V."/>
            <person name="Ament-Velasquez S.L."/>
            <person name="Kruys A."/>
            <person name="Hutchinson M.I."/>
            <person name="Powell A.J."/>
            <person name="Barry K."/>
            <person name="Miller A.N."/>
            <person name="Grigoriev I.V."/>
            <person name="Debuchy R."/>
            <person name="Gladieux P."/>
            <person name="Hiltunen Thoren M."/>
            <person name="Johannesson H."/>
        </authorList>
    </citation>
    <scope>NUCLEOTIDE SEQUENCE</scope>
    <source>
        <strain evidence="4">CBS 315.58</strain>
    </source>
</reference>
<proteinExistence type="predicted"/>
<dbReference type="InterPro" id="IPR036770">
    <property type="entry name" value="Ankyrin_rpt-contain_sf"/>
</dbReference>
<keyword evidence="2" id="KW-0175">Coiled coil</keyword>
<dbReference type="Gene3D" id="1.25.40.20">
    <property type="entry name" value="Ankyrin repeat-containing domain"/>
    <property type="match status" value="1"/>
</dbReference>
<evidence type="ECO:0000313" key="5">
    <source>
        <dbReference type="Proteomes" id="UP001303160"/>
    </source>
</evidence>
<dbReference type="PROSITE" id="PS50088">
    <property type="entry name" value="ANK_REPEAT"/>
    <property type="match status" value="1"/>
</dbReference>
<reference evidence="4" key="2">
    <citation type="submission" date="2023-05" db="EMBL/GenBank/DDBJ databases">
        <authorList>
            <consortium name="Lawrence Berkeley National Laboratory"/>
            <person name="Steindorff A."/>
            <person name="Hensen N."/>
            <person name="Bonometti L."/>
            <person name="Westerberg I."/>
            <person name="Brannstrom I.O."/>
            <person name="Guillou S."/>
            <person name="Cros-Aarteil S."/>
            <person name="Calhoun S."/>
            <person name="Haridas S."/>
            <person name="Kuo A."/>
            <person name="Mondo S."/>
            <person name="Pangilinan J."/>
            <person name="Riley R."/>
            <person name="Labutti K."/>
            <person name="Andreopoulos B."/>
            <person name="Lipzen A."/>
            <person name="Chen C."/>
            <person name="Yanf M."/>
            <person name="Daum C."/>
            <person name="Ng V."/>
            <person name="Clum A."/>
            <person name="Ohm R."/>
            <person name="Martin F."/>
            <person name="Silar P."/>
            <person name="Natvig D."/>
            <person name="Lalanne C."/>
            <person name="Gautier V."/>
            <person name="Ament-Velasquez S.L."/>
            <person name="Kruys A."/>
            <person name="Hutchinson M.I."/>
            <person name="Powell A.J."/>
            <person name="Barry K."/>
            <person name="Miller A.N."/>
            <person name="Grigoriev I.V."/>
            <person name="Debuchy R."/>
            <person name="Gladieux P."/>
            <person name="Thoren M.H."/>
            <person name="Johannesson H."/>
        </authorList>
    </citation>
    <scope>NUCLEOTIDE SEQUENCE</scope>
    <source>
        <strain evidence="4">CBS 315.58</strain>
    </source>
</reference>
<evidence type="ECO:0000256" key="3">
    <source>
        <dbReference type="SAM" id="MobiDB-lite"/>
    </source>
</evidence>
<keyword evidence="5" id="KW-1185">Reference proteome</keyword>
<accession>A0AAN6X5K7</accession>
<evidence type="ECO:0000256" key="2">
    <source>
        <dbReference type="SAM" id="Coils"/>
    </source>
</evidence>
<feature type="coiled-coil region" evidence="2">
    <location>
        <begin position="60"/>
        <end position="87"/>
    </location>
</feature>
<dbReference type="InterPro" id="IPR002110">
    <property type="entry name" value="Ankyrin_rpt"/>
</dbReference>
<comment type="caution">
    <text evidence="4">The sequence shown here is derived from an EMBL/GenBank/DDBJ whole genome shotgun (WGS) entry which is preliminary data.</text>
</comment>
<feature type="region of interest" description="Disordered" evidence="3">
    <location>
        <begin position="146"/>
        <end position="169"/>
    </location>
</feature>
<dbReference type="SUPFAM" id="SSF48403">
    <property type="entry name" value="Ankyrin repeat"/>
    <property type="match status" value="1"/>
</dbReference>
<evidence type="ECO:0000256" key="1">
    <source>
        <dbReference type="PROSITE-ProRule" id="PRU00023"/>
    </source>
</evidence>
<keyword evidence="1" id="KW-0040">ANK repeat</keyword>
<name>A0AAN6X5K7_9PEZI</name>
<protein>
    <submittedName>
        <fullName evidence="4">Uncharacterized protein</fullName>
    </submittedName>
</protein>
<organism evidence="4 5">
    <name type="scientific">Triangularia verruculosa</name>
    <dbReference type="NCBI Taxonomy" id="2587418"/>
    <lineage>
        <taxon>Eukaryota</taxon>
        <taxon>Fungi</taxon>
        <taxon>Dikarya</taxon>
        <taxon>Ascomycota</taxon>
        <taxon>Pezizomycotina</taxon>
        <taxon>Sordariomycetes</taxon>
        <taxon>Sordariomycetidae</taxon>
        <taxon>Sordariales</taxon>
        <taxon>Podosporaceae</taxon>
        <taxon>Triangularia</taxon>
    </lineage>
</organism>
<dbReference type="PROSITE" id="PS50297">
    <property type="entry name" value="ANK_REP_REGION"/>
    <property type="match status" value="1"/>
</dbReference>
<feature type="compositionally biased region" description="Basic and acidic residues" evidence="3">
    <location>
        <begin position="146"/>
        <end position="160"/>
    </location>
</feature>
<sequence>MAEIVGLVASVITLADLAGRIATSAVALKRLWDEVKEVPESIVAKTRDTIGNVGAPAFSLQYCRRAVADLESLVDDLRQQISSTQTLKRRIGKVRVSLKKGLMSSYQQRLQSVLSLLSLSQQSYLIALTRFQSSMIVSEFGTFREMQRREKEPDAPETRQQDSASSDQPNVCAQANTWLNLQELPWKSTNYLWSFAFQTKDALHEDLSNEHATPRVYQARLQLPWWLALLGSTADLLAELSQKRASIYDRDPGGWTLLHYAALTGQLGIFQSLMKMGLRVDEIDETGASPLYNMCSFTDHPQTVLDIYRFLLQEGALDNAVDTLFLPGYRNTKKSSLHRYLWKTPYLFNLIANEAVLGSYQLSTSWFQGVNWAYVDPHVLLGILREKFVSPAAFRAQVPKSLQSSLHSFAYWYFVKAVAALNSSSVDTGPRKDFDDWRSLARWIFSEAHDQDLSRTGDKA</sequence>
<evidence type="ECO:0000313" key="4">
    <source>
        <dbReference type="EMBL" id="KAK4194494.1"/>
    </source>
</evidence>
<dbReference type="AlphaFoldDB" id="A0AAN6X5K7"/>
<dbReference type="EMBL" id="MU864058">
    <property type="protein sequence ID" value="KAK4194494.1"/>
    <property type="molecule type" value="Genomic_DNA"/>
</dbReference>
<feature type="repeat" description="ANK" evidence="1">
    <location>
        <begin position="253"/>
        <end position="285"/>
    </location>
</feature>